<evidence type="ECO:0000313" key="8">
    <source>
        <dbReference type="Proteomes" id="UP000287124"/>
    </source>
</evidence>
<keyword evidence="3" id="KW-0804">Transcription</keyword>
<dbReference type="GO" id="GO:0000435">
    <property type="term" value="P:positive regulation of transcription from RNA polymerase II promoter by galactose"/>
    <property type="evidence" value="ECO:0007669"/>
    <property type="project" value="TreeGrafter"/>
</dbReference>
<dbReference type="PANTHER" id="PTHR47424">
    <property type="entry name" value="REGULATORY PROTEIN GAL4"/>
    <property type="match status" value="1"/>
</dbReference>
<dbReference type="InterPro" id="IPR001138">
    <property type="entry name" value="Zn2Cys6_DnaBD"/>
</dbReference>
<dbReference type="SUPFAM" id="SSF57701">
    <property type="entry name" value="Zn2/Cys6 DNA-binding domain"/>
    <property type="match status" value="1"/>
</dbReference>
<feature type="domain" description="Zn(2)-C6 fungal-type" evidence="6">
    <location>
        <begin position="41"/>
        <end position="74"/>
    </location>
</feature>
<organism evidence="7 8">
    <name type="scientific">Fusarium euwallaceae</name>
    <dbReference type="NCBI Taxonomy" id="1147111"/>
    <lineage>
        <taxon>Eukaryota</taxon>
        <taxon>Fungi</taxon>
        <taxon>Dikarya</taxon>
        <taxon>Ascomycota</taxon>
        <taxon>Pezizomycotina</taxon>
        <taxon>Sordariomycetes</taxon>
        <taxon>Hypocreomycetidae</taxon>
        <taxon>Hypocreales</taxon>
        <taxon>Nectriaceae</taxon>
        <taxon>Fusarium</taxon>
        <taxon>Fusarium solani species complex</taxon>
    </lineage>
</organism>
<dbReference type="GO" id="GO:0005634">
    <property type="term" value="C:nucleus"/>
    <property type="evidence" value="ECO:0007669"/>
    <property type="project" value="TreeGrafter"/>
</dbReference>
<dbReference type="SMART" id="SM00066">
    <property type="entry name" value="GAL4"/>
    <property type="match status" value="1"/>
</dbReference>
<dbReference type="EMBL" id="MIKF01000085">
    <property type="protein sequence ID" value="RTE78900.1"/>
    <property type="molecule type" value="Genomic_DNA"/>
</dbReference>
<keyword evidence="8" id="KW-1185">Reference proteome</keyword>
<comment type="caution">
    <text evidence="7">The sequence shown here is derived from an EMBL/GenBank/DDBJ whole genome shotgun (WGS) entry which is preliminary data.</text>
</comment>
<proteinExistence type="predicted"/>
<dbReference type="PANTHER" id="PTHR47424:SF4">
    <property type="entry name" value="ZN(II)2CYS6 TRANSCRIPTION FACTOR (EUROFUNG)"/>
    <property type="match status" value="1"/>
</dbReference>
<dbReference type="CDD" id="cd00067">
    <property type="entry name" value="GAL4"/>
    <property type="match status" value="1"/>
</dbReference>
<name>A0A430LT66_9HYPO</name>
<gene>
    <name evidence="7" type="ORF">BHE90_006615</name>
</gene>
<sequence length="758" mass="86142">MDPQMPAMTEDSIRDLSHRDTLIRRETRIERPKKRQKVSAACDWCRSKKTKCDGVRPVCSTCRRRQQTSTTCTWGFRKVRGSSVSREYLSRLEHRLQDLENERRPFETSALDMSPNMSEERADDDQDMQQNNAMLGLMQDEKGRTLQAHSNSSVSSFMSYIRNVLDHHLASRATSAEPKRTTKKPQPQLVTSSDQLANIDVVLPPRRRADHLFDVYWRCIDPLYPFLDRDQMDSMHQRLWAGESLGKDTKTFVCLLNVVFSLSCNLDPRMEPEERGTNAAVFYRRSQALLNFSDLQNRSVLTVQCFLLSGQYLQSTNKSQKCWMSVGLAIRVAQSIGLDLAATSAEAPTTTERETMRKVWHGCILMDRTLSMTFGRPFMITPEAAIAVPMPMVHDYEGPCNCHLVAFKSDATNECDLHFFTEALKLYELMGEALLTLYDTSAVDEAAKVDEYTVYFGSQAAMIMGQVCEVDDKLHLWHSRLPVHLRSDSDVSKSTIHKRQSHILFLRFHHTRILLLRPILSRFCANRLVDVSETLPWKIALHSSVSCVSAALETVEFYEFTIGNGNIHDCEDLLPAWWYSTFYIYSAATILVASQLHPELAAEVGVGRILHGCQVSVELLRSFQGFGDHAMRCATAIGLLLEHVQRKQNGRTRHKQAELNKMQSQPERRGLDENCEHLMPSPANQLVRGFGTSADDVDCAATLGIKSLDFGLQIHGNEMDGIAALDELMAIDFEQFNYELDFDDLSWLNSIPAQLYEN</sequence>
<dbReference type="GO" id="GO:0000981">
    <property type="term" value="F:DNA-binding transcription factor activity, RNA polymerase II-specific"/>
    <property type="evidence" value="ECO:0007669"/>
    <property type="project" value="InterPro"/>
</dbReference>
<feature type="region of interest" description="Disordered" evidence="5">
    <location>
        <begin position="171"/>
        <end position="191"/>
    </location>
</feature>
<reference evidence="7 8" key="1">
    <citation type="submission" date="2017-06" db="EMBL/GenBank/DDBJ databases">
        <title>Comparative genomic analysis of Ambrosia Fusariam Clade fungi.</title>
        <authorList>
            <person name="Stajich J.E."/>
            <person name="Carrillo J."/>
            <person name="Kijimoto T."/>
            <person name="Eskalen A."/>
            <person name="O'Donnell K."/>
            <person name="Kasson M."/>
        </authorList>
    </citation>
    <scope>NUCLEOTIDE SEQUENCE [LARGE SCALE GENOMIC DNA]</scope>
    <source>
        <strain evidence="7 8">UCR1854</strain>
    </source>
</reference>
<dbReference type="PROSITE" id="PS50048">
    <property type="entry name" value="ZN2_CY6_FUNGAL_2"/>
    <property type="match status" value="1"/>
</dbReference>
<evidence type="ECO:0000256" key="4">
    <source>
        <dbReference type="ARBA" id="ARBA00023242"/>
    </source>
</evidence>
<keyword evidence="2" id="KW-0805">Transcription regulation</keyword>
<evidence type="ECO:0000313" key="7">
    <source>
        <dbReference type="EMBL" id="RTE78900.1"/>
    </source>
</evidence>
<evidence type="ECO:0000256" key="3">
    <source>
        <dbReference type="ARBA" id="ARBA00023163"/>
    </source>
</evidence>
<dbReference type="Pfam" id="PF00172">
    <property type="entry name" value="Zn_clus"/>
    <property type="match status" value="1"/>
</dbReference>
<dbReference type="GO" id="GO:0008270">
    <property type="term" value="F:zinc ion binding"/>
    <property type="evidence" value="ECO:0007669"/>
    <property type="project" value="InterPro"/>
</dbReference>
<dbReference type="Pfam" id="PF04082">
    <property type="entry name" value="Fungal_trans"/>
    <property type="match status" value="1"/>
</dbReference>
<keyword evidence="1" id="KW-0479">Metal-binding</keyword>
<evidence type="ECO:0000256" key="1">
    <source>
        <dbReference type="ARBA" id="ARBA00022723"/>
    </source>
</evidence>
<dbReference type="InterPro" id="IPR007219">
    <property type="entry name" value="XnlR_reg_dom"/>
</dbReference>
<dbReference type="InterPro" id="IPR036864">
    <property type="entry name" value="Zn2-C6_fun-type_DNA-bd_sf"/>
</dbReference>
<dbReference type="Proteomes" id="UP000287124">
    <property type="component" value="Unassembled WGS sequence"/>
</dbReference>
<dbReference type="GO" id="GO:0006351">
    <property type="term" value="P:DNA-templated transcription"/>
    <property type="evidence" value="ECO:0007669"/>
    <property type="project" value="InterPro"/>
</dbReference>
<accession>A0A430LT66</accession>
<keyword evidence="4" id="KW-0539">Nucleus</keyword>
<dbReference type="CDD" id="cd12148">
    <property type="entry name" value="fungal_TF_MHR"/>
    <property type="match status" value="1"/>
</dbReference>
<evidence type="ECO:0000259" key="6">
    <source>
        <dbReference type="PROSITE" id="PS50048"/>
    </source>
</evidence>
<protein>
    <recommendedName>
        <fullName evidence="6">Zn(2)-C6 fungal-type domain-containing protein</fullName>
    </recommendedName>
</protein>
<feature type="region of interest" description="Disordered" evidence="5">
    <location>
        <begin position="101"/>
        <end position="126"/>
    </location>
</feature>
<dbReference type="GO" id="GO:0000978">
    <property type="term" value="F:RNA polymerase II cis-regulatory region sequence-specific DNA binding"/>
    <property type="evidence" value="ECO:0007669"/>
    <property type="project" value="TreeGrafter"/>
</dbReference>
<evidence type="ECO:0000256" key="5">
    <source>
        <dbReference type="SAM" id="MobiDB-lite"/>
    </source>
</evidence>
<evidence type="ECO:0000256" key="2">
    <source>
        <dbReference type="ARBA" id="ARBA00023015"/>
    </source>
</evidence>
<dbReference type="SMART" id="SM00906">
    <property type="entry name" value="Fungal_trans"/>
    <property type="match status" value="1"/>
</dbReference>
<dbReference type="Gene3D" id="4.10.240.10">
    <property type="entry name" value="Zn(2)-C6 fungal-type DNA-binding domain"/>
    <property type="match status" value="1"/>
</dbReference>
<dbReference type="InterPro" id="IPR051127">
    <property type="entry name" value="Fungal_SecMet_Regulators"/>
</dbReference>
<dbReference type="AlphaFoldDB" id="A0A430LT66"/>